<sequence>MQRVDVAIVGGGPAGSSAAHAAASRGADALVVEKGVPRADRDGLGPDSTDAAGILDYWVDIMGIHPDEFPDGVVQGTLDRAEFAGPTERCTMRSTGIDSSYDHFGYTMHRARFDDFLRERAESAGAGYRVGTGVRGVDLNFLDPGRVGGGDPRVTLRLADGEDVGAEFLVLADGPQRTVTNRVLDRLLPAGAKASERLASTRANHIAYQEYRRFPPEVYEEVSGGITFWWGLMPGHTAYPWVFPNADRICRVGLTMPIGMDLDEVDDRDAYALLRPEDERIPQGREYVRRLLEREYGDEYDVDSDFPLVEEAGKSKGTETYPISSTRPVESPASAGIAVTGGAMGATSSFHEGGDHVAVRTGAIAGELAARGDMSDYNRRWRDAIGTEVTRNVAMAEMCRGYGPDDWDRIFRAAREMLTDEGGVDMFDRTFAAGYEASKLLTAYRWHRLRLRGARYVQLRESEYVY</sequence>
<keyword evidence="5" id="KW-1185">Reference proteome</keyword>
<evidence type="ECO:0000259" key="3">
    <source>
        <dbReference type="Pfam" id="PF00890"/>
    </source>
</evidence>
<accession>V4HG23</accession>
<dbReference type="InterPro" id="IPR003953">
    <property type="entry name" value="FAD-dep_OxRdtase_2_FAD-bd"/>
</dbReference>
<dbReference type="STRING" id="1324957.K933_05673"/>
<evidence type="ECO:0000313" key="5">
    <source>
        <dbReference type="Proteomes" id="UP000017840"/>
    </source>
</evidence>
<dbReference type="InterPro" id="IPR036188">
    <property type="entry name" value="FAD/NAD-bd_sf"/>
</dbReference>
<dbReference type="PANTHER" id="PTHR42685">
    <property type="entry name" value="GERANYLGERANYL DIPHOSPHATE REDUCTASE"/>
    <property type="match status" value="1"/>
</dbReference>
<dbReference type="PANTHER" id="PTHR42685:SF21">
    <property type="entry name" value="DEHYDROGENASE (FLAVOPROTEIN)-LIKE PROTEIN"/>
    <property type="match status" value="1"/>
</dbReference>
<dbReference type="Pfam" id="PF00890">
    <property type="entry name" value="FAD_binding_2"/>
    <property type="match status" value="1"/>
</dbReference>
<dbReference type="GO" id="GO:0004497">
    <property type="term" value="F:monooxygenase activity"/>
    <property type="evidence" value="ECO:0007669"/>
    <property type="project" value="UniProtKB-KW"/>
</dbReference>
<keyword evidence="1" id="KW-0285">Flavoprotein</keyword>
<dbReference type="InterPro" id="IPR050407">
    <property type="entry name" value="Geranylgeranyl_reductase"/>
</dbReference>
<keyword evidence="2" id="KW-0560">Oxidoreductase</keyword>
<dbReference type="AlphaFoldDB" id="V4HG23"/>
<reference evidence="4 5" key="1">
    <citation type="journal article" date="2013" name="Genome Announc.">
        <title>Draft Genome Sequence of 'Candidatus Halobonum tyrrellensis' Strain G22, Isolated from the Hypersaline Waters of Lake Tyrrell, Australia.</title>
        <authorList>
            <person name="Ugalde J.A."/>
            <person name="Narasingarao P."/>
            <person name="Kuo S."/>
            <person name="Podell S."/>
            <person name="Allen E.E."/>
        </authorList>
    </citation>
    <scope>NUCLEOTIDE SEQUENCE [LARGE SCALE GENOMIC DNA]</scope>
    <source>
        <strain evidence="4 5">G22</strain>
    </source>
</reference>
<dbReference type="Gene3D" id="3.50.50.60">
    <property type="entry name" value="FAD/NAD(P)-binding domain"/>
    <property type="match status" value="1"/>
</dbReference>
<evidence type="ECO:0000256" key="2">
    <source>
        <dbReference type="ARBA" id="ARBA00023002"/>
    </source>
</evidence>
<dbReference type="EMBL" id="ASGZ01000018">
    <property type="protein sequence ID" value="ESP89068.1"/>
    <property type="molecule type" value="Genomic_DNA"/>
</dbReference>
<dbReference type="OrthoDB" id="299107at2157"/>
<evidence type="ECO:0000256" key="1">
    <source>
        <dbReference type="ARBA" id="ARBA00022630"/>
    </source>
</evidence>
<organism evidence="4 5">
    <name type="scientific">Candidatus Halobonum tyrrellensis G22</name>
    <dbReference type="NCBI Taxonomy" id="1324957"/>
    <lineage>
        <taxon>Archaea</taxon>
        <taxon>Methanobacteriati</taxon>
        <taxon>Methanobacteriota</taxon>
        <taxon>Stenosarchaea group</taxon>
        <taxon>Halobacteria</taxon>
        <taxon>Halobacteriales</taxon>
        <taxon>Haloferacaceae</taxon>
        <taxon>Candidatus Halobonum</taxon>
    </lineage>
</organism>
<dbReference type="SUPFAM" id="SSF51905">
    <property type="entry name" value="FAD/NAD(P)-binding domain"/>
    <property type="match status" value="1"/>
</dbReference>
<dbReference type="Proteomes" id="UP000017840">
    <property type="component" value="Unassembled WGS sequence"/>
</dbReference>
<feature type="domain" description="FAD-dependent oxidoreductase 2 FAD-binding" evidence="3">
    <location>
        <begin position="5"/>
        <end position="37"/>
    </location>
</feature>
<gene>
    <name evidence="4" type="ORF">K933_05673</name>
</gene>
<keyword evidence="4" id="KW-0503">Monooxygenase</keyword>
<evidence type="ECO:0000313" key="4">
    <source>
        <dbReference type="EMBL" id="ESP89068.1"/>
    </source>
</evidence>
<dbReference type="eggNOG" id="arCOG00570">
    <property type="taxonomic scope" value="Archaea"/>
</dbReference>
<protein>
    <submittedName>
        <fullName evidence="4">4-hydroxybenzoate 3-monooxygenase</fullName>
    </submittedName>
</protein>
<comment type="caution">
    <text evidence="4">The sequence shown here is derived from an EMBL/GenBank/DDBJ whole genome shotgun (WGS) entry which is preliminary data.</text>
</comment>
<name>V4HG23_9EURY</name>
<dbReference type="PRINTS" id="PR00420">
    <property type="entry name" value="RNGMNOXGNASE"/>
</dbReference>
<proteinExistence type="predicted"/>
<dbReference type="RefSeq" id="WP_023393722.1">
    <property type="nucleotide sequence ID" value="NZ_ASGZ01000018.1"/>
</dbReference>
<dbReference type="PATRIC" id="fig|1324957.4.peg.1153"/>